<proteinExistence type="predicted"/>
<dbReference type="Pfam" id="PF13030">
    <property type="entry name" value="DUF3891"/>
    <property type="match status" value="1"/>
</dbReference>
<feature type="non-terminal residue" evidence="1">
    <location>
        <position position="101"/>
    </location>
</feature>
<sequence>MLLRAAEEGTICIGQASHAWLSGQLARAWTPEPALAPVWEELCLAAAQHDIGMALHDREPLLDPATGGPVGFTALPLGVHLALWDAAPAALETQSAWAALP</sequence>
<dbReference type="EMBL" id="CADCVO010000381">
    <property type="protein sequence ID" value="CAA9503432.1"/>
    <property type="molecule type" value="Genomic_DNA"/>
</dbReference>
<reference evidence="1" key="1">
    <citation type="submission" date="2020-02" db="EMBL/GenBank/DDBJ databases">
        <authorList>
            <person name="Meier V. D."/>
        </authorList>
    </citation>
    <scope>NUCLEOTIDE SEQUENCE</scope>
    <source>
        <strain evidence="1">AVDCRST_MAG13</strain>
    </source>
</reference>
<gene>
    <name evidence="1" type="ORF">AVDCRST_MAG13-2396</name>
</gene>
<evidence type="ECO:0000313" key="1">
    <source>
        <dbReference type="EMBL" id="CAA9503432.1"/>
    </source>
</evidence>
<accession>A0A6J4SRN5</accession>
<dbReference type="AlphaFoldDB" id="A0A6J4SRN5"/>
<name>A0A6J4SRN5_9ACTN</name>
<organism evidence="1">
    <name type="scientific">uncultured Solirubrobacteraceae bacterium</name>
    <dbReference type="NCBI Taxonomy" id="1162706"/>
    <lineage>
        <taxon>Bacteria</taxon>
        <taxon>Bacillati</taxon>
        <taxon>Actinomycetota</taxon>
        <taxon>Thermoleophilia</taxon>
        <taxon>Solirubrobacterales</taxon>
        <taxon>Solirubrobacteraceae</taxon>
        <taxon>environmental samples</taxon>
    </lineage>
</organism>
<evidence type="ECO:0008006" key="2">
    <source>
        <dbReference type="Google" id="ProtNLM"/>
    </source>
</evidence>
<dbReference type="InterPro" id="IPR024992">
    <property type="entry name" value="DUF3891"/>
</dbReference>
<protein>
    <recommendedName>
        <fullName evidence="2">HD Cas3-type domain-containing protein</fullName>
    </recommendedName>
</protein>